<name>A0ABY5DMP1_9GAMM</name>
<gene>
    <name evidence="2" type="ORF">MMH89_01875</name>
</gene>
<organism evidence="2 3">
    <name type="scientific">Candidatus Comchoanobacter bicostacola</name>
    <dbReference type="NCBI Taxonomy" id="2919598"/>
    <lineage>
        <taxon>Bacteria</taxon>
        <taxon>Pseudomonadati</taxon>
        <taxon>Pseudomonadota</taxon>
        <taxon>Gammaproteobacteria</taxon>
        <taxon>Candidatus Comchoanobacterales</taxon>
        <taxon>Candidatus Comchoanobacteraceae</taxon>
        <taxon>Candidatus Comchoanobacter</taxon>
    </lineage>
</organism>
<keyword evidence="1" id="KW-1133">Transmembrane helix</keyword>
<accession>A0ABY5DMP1</accession>
<dbReference type="RefSeq" id="WP_258568686.1">
    <property type="nucleotide sequence ID" value="NZ_CP092900.1"/>
</dbReference>
<dbReference type="Proteomes" id="UP001055955">
    <property type="component" value="Chromosome"/>
</dbReference>
<keyword evidence="1" id="KW-0472">Membrane</keyword>
<keyword evidence="3" id="KW-1185">Reference proteome</keyword>
<reference evidence="2 3" key="1">
    <citation type="journal article" date="2022" name="Nat. Microbiol.">
        <title>The microbiome of a bacterivorous marine choanoflagellate contains a resource-demanding obligate bacterial associate.</title>
        <authorList>
            <person name="Needham D.M."/>
            <person name="Poirier C."/>
            <person name="Bachy C."/>
            <person name="George E.E."/>
            <person name="Wilken S."/>
            <person name="Yung C.C.M."/>
            <person name="Limardo A.J."/>
            <person name="Morando M."/>
            <person name="Sudek L."/>
            <person name="Malmstrom R.R."/>
            <person name="Keeling P.J."/>
            <person name="Santoro A.E."/>
            <person name="Worden A.Z."/>
        </authorList>
    </citation>
    <scope>NUCLEOTIDE SEQUENCE [LARGE SCALE GENOMIC DNA]</scope>
    <source>
        <strain evidence="2 3">Comchoano-1</strain>
    </source>
</reference>
<evidence type="ECO:0000256" key="1">
    <source>
        <dbReference type="SAM" id="Phobius"/>
    </source>
</evidence>
<proteinExistence type="predicted"/>
<evidence type="ECO:0000313" key="3">
    <source>
        <dbReference type="Proteomes" id="UP001055955"/>
    </source>
</evidence>
<protein>
    <submittedName>
        <fullName evidence="2">Uncharacterized protein</fullName>
    </submittedName>
</protein>
<dbReference type="EMBL" id="CP092900">
    <property type="protein sequence ID" value="UTC24897.1"/>
    <property type="molecule type" value="Genomic_DNA"/>
</dbReference>
<sequence>MFAIPWFAWLGLVALVSFSLVAIVIVIPRIRDKYTTRKEQVINMEQIRLEQDQFDTLATTFKDLFYMCISLYVRATPYEGIDGDLHNEMVRIKNKYMPGNGAPMSENFSYAQYVQNGISTLKYSSQLIRSTSSDVTDAMKQAVCVACRDFNFTFKSDLARENHRNNKFLSDERWTVYTDDKINEVTGSLSTCANLEAVLASRDLLTGKMFCVLANKGGGGYEAMLSMEDDLKQKHDDILKDEGFFRYGV</sequence>
<keyword evidence="1" id="KW-0812">Transmembrane</keyword>
<feature type="transmembrane region" description="Helical" evidence="1">
    <location>
        <begin position="6"/>
        <end position="27"/>
    </location>
</feature>
<evidence type="ECO:0000313" key="2">
    <source>
        <dbReference type="EMBL" id="UTC24897.1"/>
    </source>
</evidence>